<evidence type="ECO:0000259" key="1">
    <source>
        <dbReference type="SMART" id="SM00642"/>
    </source>
</evidence>
<evidence type="ECO:0000313" key="3">
    <source>
        <dbReference type="Proteomes" id="UP000323994"/>
    </source>
</evidence>
<dbReference type="PANTHER" id="PTHR10357">
    <property type="entry name" value="ALPHA-AMYLASE FAMILY MEMBER"/>
    <property type="match status" value="1"/>
</dbReference>
<dbReference type="SMART" id="SM00642">
    <property type="entry name" value="Aamy"/>
    <property type="match status" value="1"/>
</dbReference>
<proteinExistence type="predicted"/>
<dbReference type="InterPro" id="IPR006047">
    <property type="entry name" value="GH13_cat_dom"/>
</dbReference>
<dbReference type="Pfam" id="PF00128">
    <property type="entry name" value="Alpha-amylase"/>
    <property type="match status" value="1"/>
</dbReference>
<feature type="domain" description="Glycosyl hydrolase family 13 catalytic" evidence="1">
    <location>
        <begin position="14"/>
        <end position="433"/>
    </location>
</feature>
<reference evidence="2 3" key="1">
    <citation type="submission" date="2019-05" db="EMBL/GenBank/DDBJ databases">
        <authorList>
            <person name="Qu J.-H."/>
        </authorList>
    </citation>
    <scope>NUCLEOTIDE SEQUENCE [LARGE SCALE GENOMIC DNA]</scope>
    <source>
        <strain evidence="2 3">NS28</strain>
    </source>
</reference>
<dbReference type="SUPFAM" id="SSF51011">
    <property type="entry name" value="Glycosyl hydrolase domain"/>
    <property type="match status" value="1"/>
</dbReference>
<accession>A0A5M8R0W7</accession>
<dbReference type="OrthoDB" id="9806009at2"/>
<protein>
    <submittedName>
        <fullName evidence="2">Trehalose synthase</fullName>
    </submittedName>
</protein>
<sequence length="542" mass="63401">MLEDLWYKNAVIYSLDLETFMDGNGDGTGDFEGLGNRLDYLHALGLDTIWLAPFQPTPNRDNGYDISDFYGVDPRHGSSGDFVDFIHKARKLGIKVIIDLVVNHTSDQHKWFQEARSSKENPKRNWYVWSDKKPADWNKGMVFPGVQKTTWTLDKQTKSYYFHRFYNFQPDLNTDNPEVREEICRIMGYWLELGIAGFRVDAVPFILESRETGKKEPHMHFEYLKEMRRFLQWRRGDAVLLGEANVLPDESKLYFGEDGNGIHLMFNFFVNQYTFYALATCDTRPLIKALEATKEIAPTSQWAHFLRNHDELDLGRLTEEERQKVFERFGPEKNMQLYDRGIRRRLSPMLGNRQQTELAYSLMFSLPGTPVIRYGDEIGMGDNLELKERDSVRTPMQWTGENQAGFSKAEKLVHPVVEEGYYAYEHVNVENQRREPGSLLNWMTSMIRLRKECPEIGYGSWEILDTGFKEVLGMRYTWKDKVLFIWHNFHEKSMELIVPEKIAGTGRLIDAMNNIESVTDVNGRHTITLEAYGYRWFRAFLD</sequence>
<dbReference type="InterPro" id="IPR054049">
    <property type="entry name" value="SupH-like_C"/>
</dbReference>
<organism evidence="2 3">
    <name type="scientific">Dyadobacter flavalbus</name>
    <dbReference type="NCBI Taxonomy" id="2579942"/>
    <lineage>
        <taxon>Bacteria</taxon>
        <taxon>Pseudomonadati</taxon>
        <taxon>Bacteroidota</taxon>
        <taxon>Cytophagia</taxon>
        <taxon>Cytophagales</taxon>
        <taxon>Spirosomataceae</taxon>
        <taxon>Dyadobacter</taxon>
    </lineage>
</organism>
<dbReference type="InterPro" id="IPR045857">
    <property type="entry name" value="O16G_dom_2"/>
</dbReference>
<dbReference type="RefSeq" id="WP_139010605.1">
    <property type="nucleotide sequence ID" value="NZ_VBSN01000019.1"/>
</dbReference>
<dbReference type="PANTHER" id="PTHR10357:SF219">
    <property type="entry name" value="MALTOSE ALPHA-D-GLUCOSYLTRANSFERASE"/>
    <property type="match status" value="1"/>
</dbReference>
<dbReference type="Proteomes" id="UP000323994">
    <property type="component" value="Unassembled WGS sequence"/>
</dbReference>
<comment type="caution">
    <text evidence="2">The sequence shown here is derived from an EMBL/GenBank/DDBJ whole genome shotgun (WGS) entry which is preliminary data.</text>
</comment>
<gene>
    <name evidence="2" type="ORF">FEM33_02835</name>
</gene>
<dbReference type="AlphaFoldDB" id="A0A5M8R0W7"/>
<dbReference type="CDD" id="cd11334">
    <property type="entry name" value="AmyAc_TreS"/>
    <property type="match status" value="1"/>
</dbReference>
<dbReference type="Gene3D" id="3.20.20.80">
    <property type="entry name" value="Glycosidases"/>
    <property type="match status" value="1"/>
</dbReference>
<name>A0A5M8R0W7_9BACT</name>
<dbReference type="Pfam" id="PF22157">
    <property type="entry name" value="SupH-like_C"/>
    <property type="match status" value="1"/>
</dbReference>
<dbReference type="SUPFAM" id="SSF51445">
    <property type="entry name" value="(Trans)glycosidases"/>
    <property type="match status" value="1"/>
</dbReference>
<dbReference type="EMBL" id="VBSN01000019">
    <property type="protein sequence ID" value="KAA6441261.1"/>
    <property type="molecule type" value="Genomic_DNA"/>
</dbReference>
<dbReference type="Gene3D" id="3.90.400.10">
    <property type="entry name" value="Oligo-1,6-glucosidase, Domain 2"/>
    <property type="match status" value="1"/>
</dbReference>
<dbReference type="InterPro" id="IPR017853">
    <property type="entry name" value="GH"/>
</dbReference>
<evidence type="ECO:0000313" key="2">
    <source>
        <dbReference type="EMBL" id="KAA6441261.1"/>
    </source>
</evidence>
<keyword evidence="3" id="KW-1185">Reference proteome</keyword>
<dbReference type="GO" id="GO:0005975">
    <property type="term" value="P:carbohydrate metabolic process"/>
    <property type="evidence" value="ECO:0007669"/>
    <property type="project" value="InterPro"/>
</dbReference>